<name>A0A445JT77_GLYSO</name>
<evidence type="ECO:0000313" key="2">
    <source>
        <dbReference type="Proteomes" id="UP000289340"/>
    </source>
</evidence>
<protein>
    <submittedName>
        <fullName evidence="1">Uncharacterized protein</fullName>
    </submittedName>
</protein>
<sequence length="301" mass="33125">MLGFLRREVNVSGLNSQVEGQTKELEGLNEKLCTCKEQAKIETALKNESISDLDIDEEEVLKLAALGKGPTERVQELETLTEAKENEYLRSVKLSKITKTSKNLEESIKSDSDTLTACKLSSKEQSNRILTPKSGIDLTANDNKGTNALQGCSKHNYKDQDRDDIAFSKPSLVKLEPVSGIKTEKSLQGKCTLAASPRVDIDIGIDMANISAGAMDEDVTLQTNIKQPVVNITKELPLTLSNSAAAQVTNSEYEDGTFWDGGNHIPGANDLHAGSNEMLDRLEKATEKRKRRQARQLFQIF</sequence>
<dbReference type="Proteomes" id="UP000289340">
    <property type="component" value="Chromosome 7"/>
</dbReference>
<keyword evidence="2" id="KW-1185">Reference proteome</keyword>
<gene>
    <name evidence="1" type="ORF">D0Y65_017070</name>
</gene>
<dbReference type="PANTHER" id="PTHR47344">
    <property type="entry name" value="RING ZINC FINGER PROTEIN-RELATED"/>
    <property type="match status" value="1"/>
</dbReference>
<reference evidence="1 2" key="1">
    <citation type="submission" date="2018-09" db="EMBL/GenBank/DDBJ databases">
        <title>A high-quality reference genome of wild soybean provides a powerful tool to mine soybean genomes.</title>
        <authorList>
            <person name="Xie M."/>
            <person name="Chung C.Y.L."/>
            <person name="Li M.-W."/>
            <person name="Wong F.-L."/>
            <person name="Chan T.-F."/>
            <person name="Lam H.-M."/>
        </authorList>
    </citation>
    <scope>NUCLEOTIDE SEQUENCE [LARGE SCALE GENOMIC DNA]</scope>
    <source>
        <strain evidence="2">cv. W05</strain>
        <tissue evidence="1">Hypocotyl of etiolated seedlings</tissue>
    </source>
</reference>
<dbReference type="EMBL" id="QZWG01000007">
    <property type="protein sequence ID" value="RZC01694.1"/>
    <property type="molecule type" value="Genomic_DNA"/>
</dbReference>
<comment type="caution">
    <text evidence="1">The sequence shown here is derived from an EMBL/GenBank/DDBJ whole genome shotgun (WGS) entry which is preliminary data.</text>
</comment>
<dbReference type="PANTHER" id="PTHR47344:SF1">
    <property type="entry name" value="RING ZINC FINGER PROTEIN-RELATED"/>
    <property type="match status" value="1"/>
</dbReference>
<dbReference type="AlphaFoldDB" id="A0A445JT77"/>
<organism evidence="1 2">
    <name type="scientific">Glycine soja</name>
    <name type="common">Wild soybean</name>
    <dbReference type="NCBI Taxonomy" id="3848"/>
    <lineage>
        <taxon>Eukaryota</taxon>
        <taxon>Viridiplantae</taxon>
        <taxon>Streptophyta</taxon>
        <taxon>Embryophyta</taxon>
        <taxon>Tracheophyta</taxon>
        <taxon>Spermatophyta</taxon>
        <taxon>Magnoliopsida</taxon>
        <taxon>eudicotyledons</taxon>
        <taxon>Gunneridae</taxon>
        <taxon>Pentapetalae</taxon>
        <taxon>rosids</taxon>
        <taxon>fabids</taxon>
        <taxon>Fabales</taxon>
        <taxon>Fabaceae</taxon>
        <taxon>Papilionoideae</taxon>
        <taxon>50 kb inversion clade</taxon>
        <taxon>NPAAA clade</taxon>
        <taxon>indigoferoid/millettioid clade</taxon>
        <taxon>Phaseoleae</taxon>
        <taxon>Glycine</taxon>
        <taxon>Glycine subgen. Soja</taxon>
    </lineage>
</organism>
<proteinExistence type="predicted"/>
<accession>A0A445JT77</accession>
<evidence type="ECO:0000313" key="1">
    <source>
        <dbReference type="EMBL" id="RZC01694.1"/>
    </source>
</evidence>